<keyword evidence="5 11" id="KW-0863">Zinc-finger</keyword>
<accession>A0A9W2UMT1</accession>
<dbReference type="FunFam" id="3.30.40.10:FF:000466">
    <property type="entry name" value="E3 ubiquitin-protein ligase RNF168"/>
    <property type="match status" value="1"/>
</dbReference>
<feature type="compositionally biased region" description="Polar residues" evidence="13">
    <location>
        <begin position="197"/>
        <end position="208"/>
    </location>
</feature>
<protein>
    <recommendedName>
        <fullName evidence="11">E3 ubiquitin-protein ligase RNF168</fullName>
        <ecNumber evidence="11">2.3.2.27</ecNumber>
    </recommendedName>
    <alternativeName>
        <fullName evidence="11">RING finger protein 168</fullName>
    </alternativeName>
    <alternativeName>
        <fullName evidence="11">RING-type E3 ubiquitin transferase RNF168</fullName>
    </alternativeName>
</protein>
<keyword evidence="12" id="KW-0175">Coiled coil</keyword>
<dbReference type="GO" id="GO:0035861">
    <property type="term" value="C:site of double-strand break"/>
    <property type="evidence" value="ECO:0007669"/>
    <property type="project" value="TreeGrafter"/>
</dbReference>
<feature type="short sequence motif" description="LR motif 2" evidence="11">
    <location>
        <begin position="457"/>
        <end position="468"/>
    </location>
</feature>
<comment type="function">
    <text evidence="11">E3 ubiquitin-protein ligase required for accumulation of repair proteins to sites of DNA damage. Acts with UBE2N/UBC13 to amplify the RNF8-dependent histone ubiquitination. Recruited to sites of DNA damage at double-strand breaks (DSBs) by binding to ubiquitinated histone H2A and H2AX and amplifies the RNF8-dependent H2A ubiquitination, promoting the formation of 'Lys-63'-linked ubiquitin conjugates. This leads to concentrate ubiquitinated histones H2A and H2AX at DNA lesions to the threshold required for recruitment of TP53BP1 and BRCA1. Also recruited at DNA interstrand cross-links (ICLs) sites and promotes accumulation of 'Lys-63'-linked ubiquitination of histones H2A and H2AX, leading to recruitment of FAAP20 and Fanconi anemia (FA) complex, followed by interstrand cross-link repair. H2A ubiquitination also mediates the ATM-dependent transcriptional silencing at regions flanking DSBs in cis, a mechanism to avoid collision between transcription and repair intermediates. Also involved in class switch recombination in immune system, via its role in regulation of DSBs repair. Following DNA damage, promotes the ubiquitination and degradation of JMJD2A/KDM4A in collaboration with RNF8, leading to unmask H4K20me2 mark and promote the recruitment of TP53BP1 at DNA damage sites. Not able to initiate 'Lys-63'-linked ubiquitination in vitro; possibly due to partial occlusion of the UBE2N/UBC13-binding region. Catalyzes monoubiquitination of 'Lys-13' and 'Lys-15' of nucleosomal histone H2A (H2AK13Ub and H2AK15Ub, respectively).</text>
</comment>
<dbReference type="GO" id="GO:0045739">
    <property type="term" value="P:positive regulation of DNA repair"/>
    <property type="evidence" value="ECO:0007669"/>
    <property type="project" value="UniProtKB-UniRule"/>
</dbReference>
<evidence type="ECO:0000313" key="15">
    <source>
        <dbReference type="Proteomes" id="UP001165780"/>
    </source>
</evidence>
<dbReference type="EC" id="2.3.2.27" evidence="11"/>
<proteinExistence type="inferred from homology"/>
<comment type="caution">
    <text evidence="11">According to a well-established model, RNF168 cannot initiate H2A 'Lys-63'-linked ubiquitination and is recruited following RNF8-dependent histone ubiquitination to amplify H2A 'Lys-63'-linked ubiquitination. However, other data suggest that RNF168 is the priming ubiquitin ligase by mediating monoubiquitination of 'Lys-13' and 'Lys-15' of nucleosomal histone H2A (H2AK13Ub and H2AK15Ub respectively). These data suggest that RNF168 might be recruited to DSBs sites in a RNF8-dependent manner by binding to non-histone proteins ubiquitinated via 'Lys-63'-linked and initiates monoubiquitination of H2A, which is then amplified by RNF8. Additional evidences are however required to confirm these data.</text>
</comment>
<evidence type="ECO:0000256" key="13">
    <source>
        <dbReference type="SAM" id="MobiDB-lite"/>
    </source>
</evidence>
<dbReference type="PANTHER" id="PTHR23328">
    <property type="entry name" value="RING-TYPE DOMAIN-CONTAINING PROTEIN"/>
    <property type="match status" value="1"/>
</dbReference>
<dbReference type="PANTHER" id="PTHR23328:SF1">
    <property type="entry name" value="E3 UBIQUITIN-PROTEIN LIGASE RNF168"/>
    <property type="match status" value="1"/>
</dbReference>
<gene>
    <name evidence="16" type="primary">LOC109257445</name>
    <name evidence="11" type="synonym">RNF168</name>
</gene>
<dbReference type="InterPro" id="IPR034725">
    <property type="entry name" value="RNF168"/>
</dbReference>
<feature type="coiled-coil region" evidence="12">
    <location>
        <begin position="117"/>
        <end position="178"/>
    </location>
</feature>
<feature type="region of interest" description="Disordered" evidence="13">
    <location>
        <begin position="193"/>
        <end position="255"/>
    </location>
</feature>
<keyword evidence="2 11" id="KW-0808">Transferase</keyword>
<dbReference type="Gene3D" id="3.30.40.10">
    <property type="entry name" value="Zinc/RING finger domain, C3HC4 (zinc finger)"/>
    <property type="match status" value="1"/>
</dbReference>
<dbReference type="GeneID" id="109257445"/>
<dbReference type="GO" id="GO:0016567">
    <property type="term" value="P:protein ubiquitination"/>
    <property type="evidence" value="ECO:0007669"/>
    <property type="project" value="UniProtKB-UniRule"/>
</dbReference>
<dbReference type="GO" id="GO:0008270">
    <property type="term" value="F:zinc ion binding"/>
    <property type="evidence" value="ECO:0007669"/>
    <property type="project" value="UniProtKB-KW"/>
</dbReference>
<dbReference type="GO" id="GO:0061630">
    <property type="term" value="F:ubiquitin protein ligase activity"/>
    <property type="evidence" value="ECO:0007669"/>
    <property type="project" value="UniProtKB-EC"/>
</dbReference>
<keyword evidence="11" id="KW-0832">Ubl conjugation</keyword>
<keyword evidence="4 11" id="KW-0227">DNA damage</keyword>
<evidence type="ECO:0000256" key="12">
    <source>
        <dbReference type="SAM" id="Coils"/>
    </source>
</evidence>
<dbReference type="GO" id="GO:0000151">
    <property type="term" value="C:ubiquitin ligase complex"/>
    <property type="evidence" value="ECO:0007669"/>
    <property type="project" value="UniProtKB-UniRule"/>
</dbReference>
<feature type="compositionally biased region" description="Basic and acidic residues" evidence="13">
    <location>
        <begin position="449"/>
        <end position="466"/>
    </location>
</feature>
<keyword evidence="9 11" id="KW-0234">DNA repair</keyword>
<feature type="region of interest" description="Disordered" evidence="13">
    <location>
        <begin position="449"/>
        <end position="477"/>
    </location>
</feature>
<keyword evidence="7 11" id="KW-0862">Zinc</keyword>
<evidence type="ECO:0000256" key="2">
    <source>
        <dbReference type="ARBA" id="ARBA00022679"/>
    </source>
</evidence>
<dbReference type="Proteomes" id="UP001165780">
    <property type="component" value="Unplaced"/>
</dbReference>
<dbReference type="PROSITE" id="PS50089">
    <property type="entry name" value="ZF_RING_2"/>
    <property type="match status" value="1"/>
</dbReference>
<feature type="short sequence motif" description="LR motif 1" evidence="11">
    <location>
        <begin position="110"/>
        <end position="128"/>
    </location>
</feature>
<dbReference type="CDD" id="cd16550">
    <property type="entry name" value="RING-HC_RNF168"/>
    <property type="match status" value="1"/>
</dbReference>
<evidence type="ECO:0000256" key="9">
    <source>
        <dbReference type="ARBA" id="ARBA00023204"/>
    </source>
</evidence>
<keyword evidence="8 11" id="KW-0156">Chromatin regulator</keyword>
<dbReference type="GO" id="GO:0010212">
    <property type="term" value="P:response to ionizing radiation"/>
    <property type="evidence" value="ECO:0007669"/>
    <property type="project" value="UniProtKB-UniRule"/>
</dbReference>
<comment type="subcellular location">
    <subcellularLocation>
        <location evidence="11">Nucleus</location>
    </subcellularLocation>
    <text evidence="11">Localizes to double-strand breaks (DSBs) sites of DNA damage.</text>
</comment>
<dbReference type="SMART" id="SM00184">
    <property type="entry name" value="RING"/>
    <property type="match status" value="1"/>
</dbReference>
<sequence>MAVPQNAIPSLSECQCLICVEILIEPVTLPCNHTLCNQCFQSTIEKASLCCPFCRRRISSWTRYHARRNSLVNTELWQIIQKHYPEECRLRMSGQKSEEMVDEFKPVHLLSKPGELRKEYEEEVSKMEAERRAIEENEEKMSKEYIQRLLAEEEEEEARQSRKRQRELEEQLKSDEELARKLSFNLNYCDRKDLASPLNSTKPGTVTAKSPKKSKKRNTNTGDTQTYFSPKFQFGSTSQPEVAQESRNVSMSKETDTTVVKSPVWQDTVIEEDMPTVFPQLSMDIQEQAAQSSVESPVPQLHDNGREWCLQQKIKMTRSNRDKELRVLNNKGPEARVPCFGETESACTVSGMTQIIESNKVDTEDEDDCILISEDISKGKNQESSFEAVMDPCISAKRKKMFPKASSAPEETEINVTENVIDLECLPSERNKQEEQDWFFAYQLQQEIDKEQMKPNRQKGSPDEYQLRPVSSRPDKL</sequence>
<comment type="PTM">
    <text evidence="11">Ubiquitinated.</text>
</comment>
<evidence type="ECO:0000313" key="16">
    <source>
        <dbReference type="RefSeq" id="XP_053747726.1"/>
    </source>
</evidence>
<comment type="domain">
    <text evidence="11">The MIU motif (motif interacting with ubiquitin) mediates the interaction with both 'Lys-48'- and 'Lys-63'-linked ubiquitin chains. The UMI motif mediates interaction with ubiquitin with a preference for 'Lys-63'-linked ubiquitin. The specificity for different types of ubiquitin is mediated by juxtaposition of ubiquitin-binding motifs (MIU and UMI motifs) with LR motifs (LRMs).</text>
</comment>
<evidence type="ECO:0000256" key="8">
    <source>
        <dbReference type="ARBA" id="ARBA00022853"/>
    </source>
</evidence>
<evidence type="ECO:0000259" key="14">
    <source>
        <dbReference type="PROSITE" id="PS50089"/>
    </source>
</evidence>
<comment type="caution">
    <text evidence="11">Lacks conserved residue(s) required for the propagation of feature annotation.</text>
</comment>
<dbReference type="GO" id="GO:0006325">
    <property type="term" value="P:chromatin organization"/>
    <property type="evidence" value="ECO:0007669"/>
    <property type="project" value="UniProtKB-KW"/>
</dbReference>
<evidence type="ECO:0000256" key="11">
    <source>
        <dbReference type="HAMAP-Rule" id="MF_03066"/>
    </source>
</evidence>
<comment type="subunit">
    <text evidence="11">Monomer. Interacts with UBE2N/UBC13.</text>
</comment>
<keyword evidence="6 11" id="KW-0833">Ubl conjugation pathway</keyword>
<name>A0A9W2UMT1_PANPR</name>
<evidence type="ECO:0000256" key="10">
    <source>
        <dbReference type="ARBA" id="ARBA00023242"/>
    </source>
</evidence>
<keyword evidence="15" id="KW-1185">Reference proteome</keyword>
<dbReference type="HAMAP" id="MF_03066">
    <property type="entry name" value="RNF168"/>
    <property type="match status" value="1"/>
</dbReference>
<comment type="pathway">
    <text evidence="11">Protein modification; protein ubiquitination.</text>
</comment>
<evidence type="ECO:0000256" key="7">
    <source>
        <dbReference type="ARBA" id="ARBA00022833"/>
    </source>
</evidence>
<dbReference type="InterPro" id="IPR051657">
    <property type="entry name" value="RNF168/RNF169_E3_ubiq-ligase"/>
</dbReference>
<dbReference type="AlphaFoldDB" id="A0A9W2UMT1"/>
<evidence type="ECO:0000256" key="3">
    <source>
        <dbReference type="ARBA" id="ARBA00022723"/>
    </source>
</evidence>
<evidence type="ECO:0000256" key="1">
    <source>
        <dbReference type="ARBA" id="ARBA00000900"/>
    </source>
</evidence>
<comment type="PTM">
    <text evidence="11">Sumoylated with SUMO1 by PIAS4 in response to double-strand breaks (DSBs).</text>
</comment>
<reference evidence="16" key="1">
    <citation type="submission" date="2025-08" db="UniProtKB">
        <authorList>
            <consortium name="RefSeq"/>
        </authorList>
    </citation>
    <scope>IDENTIFICATION</scope>
    <source>
        <tissue evidence="16">Whole blood</tissue>
    </source>
</reference>
<organism evidence="15 16">
    <name type="scientific">Panthera pardus</name>
    <name type="common">Leopard</name>
    <name type="synonym">Felis pardus</name>
    <dbReference type="NCBI Taxonomy" id="9691"/>
    <lineage>
        <taxon>Eukaryota</taxon>
        <taxon>Metazoa</taxon>
        <taxon>Chordata</taxon>
        <taxon>Craniata</taxon>
        <taxon>Vertebrata</taxon>
        <taxon>Euteleostomi</taxon>
        <taxon>Mammalia</taxon>
        <taxon>Eutheria</taxon>
        <taxon>Laurasiatheria</taxon>
        <taxon>Carnivora</taxon>
        <taxon>Feliformia</taxon>
        <taxon>Felidae</taxon>
        <taxon>Pantherinae</taxon>
        <taxon>Panthera</taxon>
    </lineage>
</organism>
<dbReference type="Pfam" id="PF14447">
    <property type="entry name" value="Prok-RING_4"/>
    <property type="match status" value="1"/>
</dbReference>
<dbReference type="CDD" id="cd22265">
    <property type="entry name" value="UDM1_RNF168"/>
    <property type="match status" value="1"/>
</dbReference>
<comment type="similarity">
    <text evidence="11">Belongs to the RNF168 family.</text>
</comment>
<dbReference type="RefSeq" id="XP_053747726.1">
    <property type="nucleotide sequence ID" value="XM_053891751.1"/>
</dbReference>
<dbReference type="SUPFAM" id="SSF57850">
    <property type="entry name" value="RING/U-box"/>
    <property type="match status" value="1"/>
</dbReference>
<keyword evidence="3 11" id="KW-0479">Metal-binding</keyword>
<evidence type="ECO:0000256" key="5">
    <source>
        <dbReference type="ARBA" id="ARBA00022771"/>
    </source>
</evidence>
<keyword evidence="10 11" id="KW-0539">Nucleus</keyword>
<evidence type="ECO:0000256" key="4">
    <source>
        <dbReference type="ARBA" id="ARBA00022763"/>
    </source>
</evidence>
<feature type="domain" description="RING-type" evidence="14">
    <location>
        <begin position="16"/>
        <end position="55"/>
    </location>
</feature>
<dbReference type="GO" id="GO:0042393">
    <property type="term" value="F:histone binding"/>
    <property type="evidence" value="ECO:0007669"/>
    <property type="project" value="UniProtKB-UniRule"/>
</dbReference>
<dbReference type="GO" id="GO:0031491">
    <property type="term" value="F:nucleosome binding"/>
    <property type="evidence" value="ECO:0007669"/>
    <property type="project" value="TreeGrafter"/>
</dbReference>
<evidence type="ECO:0000256" key="6">
    <source>
        <dbReference type="ARBA" id="ARBA00022786"/>
    </source>
</evidence>
<dbReference type="GO" id="GO:0006302">
    <property type="term" value="P:double-strand break repair"/>
    <property type="evidence" value="ECO:0007669"/>
    <property type="project" value="UniProtKB-UniRule"/>
</dbReference>
<feature type="compositionally biased region" description="Polar residues" evidence="13">
    <location>
        <begin position="219"/>
        <end position="255"/>
    </location>
</feature>
<dbReference type="GO" id="GO:0043130">
    <property type="term" value="F:ubiquitin binding"/>
    <property type="evidence" value="ECO:0007669"/>
    <property type="project" value="UniProtKB-UniRule"/>
</dbReference>
<dbReference type="InterPro" id="IPR001841">
    <property type="entry name" value="Znf_RING"/>
</dbReference>
<dbReference type="CDD" id="cd21952">
    <property type="entry name" value="MIU2_RNF168"/>
    <property type="match status" value="1"/>
</dbReference>
<dbReference type="GO" id="GO:0005634">
    <property type="term" value="C:nucleus"/>
    <property type="evidence" value="ECO:0007669"/>
    <property type="project" value="UniProtKB-SubCell"/>
</dbReference>
<dbReference type="InterPro" id="IPR013083">
    <property type="entry name" value="Znf_RING/FYVE/PHD"/>
</dbReference>
<comment type="catalytic activity">
    <reaction evidence="1 11">
        <text>S-ubiquitinyl-[E2 ubiquitin-conjugating enzyme]-L-cysteine + [acceptor protein]-L-lysine = [E2 ubiquitin-conjugating enzyme]-L-cysteine + N(6)-ubiquitinyl-[acceptor protein]-L-lysine.</text>
        <dbReference type="EC" id="2.3.2.27"/>
    </reaction>
</comment>